<proteinExistence type="predicted"/>
<reference evidence="1" key="1">
    <citation type="submission" date="2018-02" db="EMBL/GenBank/DDBJ databases">
        <title>Rhizophora mucronata_Transcriptome.</title>
        <authorList>
            <person name="Meera S.P."/>
            <person name="Sreeshan A."/>
            <person name="Augustine A."/>
        </authorList>
    </citation>
    <scope>NUCLEOTIDE SEQUENCE</scope>
    <source>
        <tissue evidence="1">Leaf</tissue>
    </source>
</reference>
<dbReference type="EMBL" id="GGEC01085403">
    <property type="protein sequence ID" value="MBX65887.1"/>
    <property type="molecule type" value="Transcribed_RNA"/>
</dbReference>
<accession>A0A2P2QG84</accession>
<evidence type="ECO:0000313" key="1">
    <source>
        <dbReference type="EMBL" id="MBX65887.1"/>
    </source>
</evidence>
<dbReference type="AlphaFoldDB" id="A0A2P2QG84"/>
<sequence length="28" mass="3337">MHTFDLGTSTRITAYYTYSFYFVSTIFC</sequence>
<protein>
    <submittedName>
        <fullName evidence="1">Uncharacterized protein</fullName>
    </submittedName>
</protein>
<name>A0A2P2QG84_RHIMU</name>
<organism evidence="1">
    <name type="scientific">Rhizophora mucronata</name>
    <name type="common">Asiatic mangrove</name>
    <dbReference type="NCBI Taxonomy" id="61149"/>
    <lineage>
        <taxon>Eukaryota</taxon>
        <taxon>Viridiplantae</taxon>
        <taxon>Streptophyta</taxon>
        <taxon>Embryophyta</taxon>
        <taxon>Tracheophyta</taxon>
        <taxon>Spermatophyta</taxon>
        <taxon>Magnoliopsida</taxon>
        <taxon>eudicotyledons</taxon>
        <taxon>Gunneridae</taxon>
        <taxon>Pentapetalae</taxon>
        <taxon>rosids</taxon>
        <taxon>fabids</taxon>
        <taxon>Malpighiales</taxon>
        <taxon>Rhizophoraceae</taxon>
        <taxon>Rhizophora</taxon>
    </lineage>
</organism>